<feature type="active site" description="For OMPdecase activity" evidence="7">
    <location>
        <position position="214"/>
    </location>
</feature>
<feature type="binding site" evidence="8">
    <location>
        <position position="351"/>
    </location>
    <ligand>
        <name>substrate</name>
    </ligand>
</feature>
<gene>
    <name evidence="11" type="ORF">GDO81_025176</name>
</gene>
<dbReference type="Gene3D" id="3.40.50.2020">
    <property type="match status" value="1"/>
</dbReference>
<dbReference type="InterPro" id="IPR001754">
    <property type="entry name" value="OMPdeCOase_dom"/>
</dbReference>
<dbReference type="Gene3D" id="3.20.20.70">
    <property type="entry name" value="Aldolase class I"/>
    <property type="match status" value="1"/>
</dbReference>
<feature type="binding site" evidence="8">
    <location>
        <position position="350"/>
    </location>
    <ligand>
        <name>substrate</name>
    </ligand>
</feature>
<dbReference type="CDD" id="cd06223">
    <property type="entry name" value="PRTases_typeI"/>
    <property type="match status" value="1"/>
</dbReference>
<dbReference type="InterPro" id="IPR013785">
    <property type="entry name" value="Aldolase_TIM"/>
</dbReference>
<comment type="caution">
    <text evidence="11">The sequence shown here is derived from an EMBL/GenBank/DDBJ whole genome shotgun (WGS) entry which is preliminary data.</text>
</comment>
<accession>A0AAV6YIS9</accession>
<dbReference type="PROSITE" id="PS00156">
    <property type="entry name" value="OMPDECASE"/>
    <property type="match status" value="1"/>
</dbReference>
<dbReference type="InterPro" id="IPR011060">
    <property type="entry name" value="RibuloseP-bd_barrel"/>
</dbReference>
<dbReference type="GO" id="GO:0044205">
    <property type="term" value="P:'de novo' UMP biosynthetic process"/>
    <property type="evidence" value="ECO:0007669"/>
    <property type="project" value="InterPro"/>
</dbReference>
<feature type="active site" description="For OMPdecase activity" evidence="7">
    <location>
        <position position="217"/>
    </location>
</feature>
<feature type="binding site" evidence="8">
    <location>
        <position position="159"/>
    </location>
    <ligand>
        <name>substrate</name>
    </ligand>
</feature>
<dbReference type="Proteomes" id="UP000824782">
    <property type="component" value="Unassembled WGS sequence"/>
</dbReference>
<evidence type="ECO:0000259" key="10">
    <source>
        <dbReference type="SMART" id="SM00934"/>
    </source>
</evidence>
<dbReference type="GO" id="GO:0006207">
    <property type="term" value="P:'de novo' pyrimidine nucleobase biosynthetic process"/>
    <property type="evidence" value="ECO:0007669"/>
    <property type="project" value="InterPro"/>
</dbReference>
<dbReference type="AlphaFoldDB" id="A0AAV6YIS9"/>
<dbReference type="SMART" id="SM00934">
    <property type="entry name" value="OMPdecase"/>
    <property type="match status" value="1"/>
</dbReference>
<dbReference type="PANTHER" id="PTHR19278:SF9">
    <property type="entry name" value="URIDINE 5'-MONOPHOSPHATE SYNTHASE"/>
    <property type="match status" value="1"/>
</dbReference>
<dbReference type="FunFam" id="3.20.20.70:FF:000092">
    <property type="entry name" value="Uridine monophosphate synthetase"/>
    <property type="match status" value="1"/>
</dbReference>
<comment type="similarity">
    <text evidence="3">In the C-terminal section; belongs to the OMP decarboxylase family.</text>
</comment>
<feature type="active site" description="For OMPdecase activity" evidence="7">
    <location>
        <position position="212"/>
    </location>
</feature>
<keyword evidence="12" id="KW-1185">Reference proteome</keyword>
<dbReference type="InterPro" id="IPR014732">
    <property type="entry name" value="OMPdecase"/>
</dbReference>
<dbReference type="InterPro" id="IPR000836">
    <property type="entry name" value="PRTase_dom"/>
</dbReference>
<evidence type="ECO:0000256" key="2">
    <source>
        <dbReference type="ARBA" id="ARBA00006221"/>
    </source>
</evidence>
<keyword evidence="4 9" id="KW-0210">Decarboxylase</keyword>
<dbReference type="GO" id="GO:0004590">
    <property type="term" value="F:orotidine-5'-phosphate decarboxylase activity"/>
    <property type="evidence" value="ECO:0007669"/>
    <property type="project" value="UniProtKB-EC"/>
</dbReference>
<evidence type="ECO:0000256" key="6">
    <source>
        <dbReference type="ARBA" id="ARBA00023239"/>
    </source>
</evidence>
<dbReference type="EMBL" id="WNYA01034609">
    <property type="protein sequence ID" value="KAG8537037.1"/>
    <property type="molecule type" value="Genomic_DNA"/>
</dbReference>
<evidence type="ECO:0000313" key="11">
    <source>
        <dbReference type="EMBL" id="KAG8537037.1"/>
    </source>
</evidence>
<feature type="binding site" evidence="8">
    <location>
        <position position="330"/>
    </location>
    <ligand>
        <name>substrate</name>
    </ligand>
</feature>
<evidence type="ECO:0000256" key="9">
    <source>
        <dbReference type="RuleBase" id="RU000512"/>
    </source>
</evidence>
<evidence type="ECO:0000256" key="8">
    <source>
        <dbReference type="PIRSR" id="PIRSR614732-2"/>
    </source>
</evidence>
<evidence type="ECO:0000256" key="4">
    <source>
        <dbReference type="ARBA" id="ARBA00022793"/>
    </source>
</evidence>
<dbReference type="Pfam" id="PF00215">
    <property type="entry name" value="OMPdecase"/>
    <property type="match status" value="1"/>
</dbReference>
<dbReference type="PANTHER" id="PTHR19278">
    <property type="entry name" value="OROTATE PHOSPHORIBOSYLTRANSFERASE"/>
    <property type="match status" value="1"/>
</dbReference>
<evidence type="ECO:0000256" key="3">
    <source>
        <dbReference type="ARBA" id="ARBA00009769"/>
    </source>
</evidence>
<dbReference type="SUPFAM" id="SSF51366">
    <property type="entry name" value="Ribulose-phoshate binding barrel"/>
    <property type="match status" value="1"/>
</dbReference>
<proteinExistence type="inferred from homology"/>
<dbReference type="Pfam" id="PF00156">
    <property type="entry name" value="Pribosyltran"/>
    <property type="match status" value="1"/>
</dbReference>
<dbReference type="InterPro" id="IPR018089">
    <property type="entry name" value="OMPdecase_AS"/>
</dbReference>
<dbReference type="EC" id="4.1.1.23" evidence="9"/>
<name>A0AAV6YIS9_ENGPU</name>
<evidence type="ECO:0000256" key="7">
    <source>
        <dbReference type="PIRSR" id="PIRSR614732-1"/>
    </source>
</evidence>
<sequence length="382" mass="41590">MLIRRKEAKDYGTKRLVEGAITPGETCLIIEDVVTSGSSVLETAEVLRREGLRVTDAIVLVDREQGGREKLAAAGIRLHSIYTLTQILEMLQRQGKVDTEMVEDVRRFIAENQVTAPIPTACTALSYSARAALPVTHPMAKRLLLLMEKKRSNLCVSADVTDAAELLRLAAELGPSICLLKTHVDILEDFTSDVSSQLRALALQHDFLIFEDRKFADIGNTVKHQYQGGIFRISSWADVVNVHAVPGPGVVRGLQEVGEPLGRGCLVIAEMSSKGSLATGPYTKAAVQLAEDHPSFVFGFIAGGKVSEQPQFLHLTPGVQMQPGGDSLGQQYQTPHDVIINKGSDIIIVGRGILSSSRRHEAADMYRRAGWEAYVARIGGKE</sequence>
<keyword evidence="5 9" id="KW-0665">Pyrimidine biosynthesis</keyword>
<reference evidence="11" key="1">
    <citation type="thesis" date="2020" institute="ProQuest LLC" country="789 East Eisenhower Parkway, Ann Arbor, MI, USA">
        <title>Comparative Genomics and Chromosome Evolution.</title>
        <authorList>
            <person name="Mudd A.B."/>
        </authorList>
    </citation>
    <scope>NUCLEOTIDE SEQUENCE</scope>
    <source>
        <strain evidence="11">237g6f4</strain>
        <tissue evidence="11">Blood</tissue>
    </source>
</reference>
<evidence type="ECO:0000256" key="5">
    <source>
        <dbReference type="ARBA" id="ARBA00022975"/>
    </source>
</evidence>
<dbReference type="NCBIfam" id="TIGR01740">
    <property type="entry name" value="pyrF"/>
    <property type="match status" value="1"/>
</dbReference>
<comment type="pathway">
    <text evidence="1 9">Pyrimidine metabolism; UMP biosynthesis via de novo pathway; UMP from orotate: step 2/2.</text>
</comment>
<dbReference type="CDD" id="cd04725">
    <property type="entry name" value="OMP_decarboxylase_like"/>
    <property type="match status" value="1"/>
</dbReference>
<dbReference type="InterPro" id="IPR029057">
    <property type="entry name" value="PRTase-like"/>
</dbReference>
<feature type="binding site" evidence="8">
    <location>
        <position position="272"/>
    </location>
    <ligand>
        <name>substrate</name>
    </ligand>
</feature>
<keyword evidence="6 9" id="KW-0456">Lyase</keyword>
<feature type="binding site" evidence="8">
    <location>
        <position position="181"/>
    </location>
    <ligand>
        <name>substrate</name>
    </ligand>
</feature>
<organism evidence="11 12">
    <name type="scientific">Engystomops pustulosus</name>
    <name type="common">Tungara frog</name>
    <name type="synonym">Physalaemus pustulosus</name>
    <dbReference type="NCBI Taxonomy" id="76066"/>
    <lineage>
        <taxon>Eukaryota</taxon>
        <taxon>Metazoa</taxon>
        <taxon>Chordata</taxon>
        <taxon>Craniata</taxon>
        <taxon>Vertebrata</taxon>
        <taxon>Euteleostomi</taxon>
        <taxon>Amphibia</taxon>
        <taxon>Batrachia</taxon>
        <taxon>Anura</taxon>
        <taxon>Neobatrachia</taxon>
        <taxon>Hyloidea</taxon>
        <taxon>Leptodactylidae</taxon>
        <taxon>Leiuperinae</taxon>
        <taxon>Engystomops</taxon>
    </lineage>
</organism>
<comment type="similarity">
    <text evidence="9">Belongs to the OMP decarboxylase family.</text>
</comment>
<comment type="catalytic activity">
    <reaction evidence="9">
        <text>orotidine 5'-phosphate + H(+) = UMP + CO2</text>
        <dbReference type="Rhea" id="RHEA:11596"/>
        <dbReference type="ChEBI" id="CHEBI:15378"/>
        <dbReference type="ChEBI" id="CHEBI:16526"/>
        <dbReference type="ChEBI" id="CHEBI:57538"/>
        <dbReference type="ChEBI" id="CHEBI:57865"/>
        <dbReference type="EC" id="4.1.1.23"/>
    </reaction>
</comment>
<evidence type="ECO:0000313" key="12">
    <source>
        <dbReference type="Proteomes" id="UP000824782"/>
    </source>
</evidence>
<dbReference type="SUPFAM" id="SSF53271">
    <property type="entry name" value="PRTase-like"/>
    <property type="match status" value="1"/>
</dbReference>
<dbReference type="EMBL" id="WNYA01034609">
    <property type="protein sequence ID" value="KAG8537036.1"/>
    <property type="molecule type" value="Genomic_DNA"/>
</dbReference>
<comment type="similarity">
    <text evidence="2">In the N-terminal section; belongs to the purine/pyrimidine phosphoribosyltransferase family.</text>
</comment>
<dbReference type="GO" id="GO:0004588">
    <property type="term" value="F:orotate phosphoribosyltransferase activity"/>
    <property type="evidence" value="ECO:0007669"/>
    <property type="project" value="TreeGrafter"/>
</dbReference>
<feature type="domain" description="Orotidine 5'-phosphate decarboxylase" evidence="10">
    <location>
        <begin position="153"/>
        <end position="366"/>
    </location>
</feature>
<protein>
    <recommendedName>
        <fullName evidence="9">Orotidine 5'-phosphate decarboxylase</fullName>
        <ecNumber evidence="9">4.1.1.23</ecNumber>
    </recommendedName>
</protein>
<evidence type="ECO:0000256" key="1">
    <source>
        <dbReference type="ARBA" id="ARBA00004861"/>
    </source>
</evidence>